<dbReference type="PANTHER" id="PTHR47723:SF24">
    <property type="entry name" value="RNASE H TYPE-1 DOMAIN-CONTAINING PROTEIN"/>
    <property type="match status" value="1"/>
</dbReference>
<dbReference type="Pfam" id="PF13456">
    <property type="entry name" value="RVT_3"/>
    <property type="match status" value="1"/>
</dbReference>
<dbReference type="Gene3D" id="3.30.420.10">
    <property type="entry name" value="Ribonuclease H-like superfamily/Ribonuclease H"/>
    <property type="match status" value="1"/>
</dbReference>
<comment type="caution">
    <text evidence="2">The sequence shown here is derived from an EMBL/GenBank/DDBJ whole genome shotgun (WGS) entry which is preliminary data.</text>
</comment>
<dbReference type="InterPro" id="IPR053151">
    <property type="entry name" value="RNase_H-like"/>
</dbReference>
<dbReference type="CDD" id="cd06222">
    <property type="entry name" value="RNase_H_like"/>
    <property type="match status" value="1"/>
</dbReference>
<reference evidence="2 3" key="1">
    <citation type="submission" date="2024-11" db="EMBL/GenBank/DDBJ databases">
        <title>A near-complete genome assembly of Cinchona calisaya.</title>
        <authorList>
            <person name="Lian D.C."/>
            <person name="Zhao X.W."/>
            <person name="Wei L."/>
        </authorList>
    </citation>
    <scope>NUCLEOTIDE SEQUENCE [LARGE SCALE GENOMIC DNA]</scope>
    <source>
        <tissue evidence="2">Nenye</tissue>
    </source>
</reference>
<sequence>MNAVDARIPCRVVPSPCRFSFLVKWEFHESGTYKLNVVEARALLDGLHMCCRLGFSHVSMKSDYKILYNVINGTLQAPGKIDGFIREIFVLMDHGNFTIWHVWQEANSMANHLTSLDSSIEITQYFLPPTIRHP</sequence>
<evidence type="ECO:0000259" key="1">
    <source>
        <dbReference type="Pfam" id="PF13456"/>
    </source>
</evidence>
<evidence type="ECO:0000313" key="2">
    <source>
        <dbReference type="EMBL" id="KAL3519034.1"/>
    </source>
</evidence>
<organism evidence="2 3">
    <name type="scientific">Cinchona calisaya</name>
    <dbReference type="NCBI Taxonomy" id="153742"/>
    <lineage>
        <taxon>Eukaryota</taxon>
        <taxon>Viridiplantae</taxon>
        <taxon>Streptophyta</taxon>
        <taxon>Embryophyta</taxon>
        <taxon>Tracheophyta</taxon>
        <taxon>Spermatophyta</taxon>
        <taxon>Magnoliopsida</taxon>
        <taxon>eudicotyledons</taxon>
        <taxon>Gunneridae</taxon>
        <taxon>Pentapetalae</taxon>
        <taxon>asterids</taxon>
        <taxon>lamiids</taxon>
        <taxon>Gentianales</taxon>
        <taxon>Rubiaceae</taxon>
        <taxon>Cinchonoideae</taxon>
        <taxon>Cinchoneae</taxon>
        <taxon>Cinchona</taxon>
    </lineage>
</organism>
<dbReference type="PANTHER" id="PTHR47723">
    <property type="entry name" value="OS05G0353850 PROTEIN"/>
    <property type="match status" value="1"/>
</dbReference>
<dbReference type="InterPro" id="IPR036397">
    <property type="entry name" value="RNaseH_sf"/>
</dbReference>
<feature type="domain" description="RNase H type-1" evidence="1">
    <location>
        <begin position="31"/>
        <end position="113"/>
    </location>
</feature>
<dbReference type="EMBL" id="JBJUIK010000009">
    <property type="protein sequence ID" value="KAL3519034.1"/>
    <property type="molecule type" value="Genomic_DNA"/>
</dbReference>
<protein>
    <recommendedName>
        <fullName evidence="1">RNase H type-1 domain-containing protein</fullName>
    </recommendedName>
</protein>
<dbReference type="AlphaFoldDB" id="A0ABD2ZIU1"/>
<keyword evidence="3" id="KW-1185">Reference proteome</keyword>
<accession>A0ABD2ZIU1</accession>
<dbReference type="InterPro" id="IPR012337">
    <property type="entry name" value="RNaseH-like_sf"/>
</dbReference>
<name>A0ABD2ZIU1_9GENT</name>
<evidence type="ECO:0000313" key="3">
    <source>
        <dbReference type="Proteomes" id="UP001630127"/>
    </source>
</evidence>
<proteinExistence type="predicted"/>
<dbReference type="Proteomes" id="UP001630127">
    <property type="component" value="Unassembled WGS sequence"/>
</dbReference>
<dbReference type="InterPro" id="IPR002156">
    <property type="entry name" value="RNaseH_domain"/>
</dbReference>
<dbReference type="InterPro" id="IPR044730">
    <property type="entry name" value="RNase_H-like_dom_plant"/>
</dbReference>
<dbReference type="SUPFAM" id="SSF53098">
    <property type="entry name" value="Ribonuclease H-like"/>
    <property type="match status" value="1"/>
</dbReference>
<gene>
    <name evidence="2" type="ORF">ACH5RR_021623</name>
</gene>